<dbReference type="EMBL" id="BDDD01000762">
    <property type="protein sequence ID" value="GAV69898.1"/>
    <property type="molecule type" value="Genomic_DNA"/>
</dbReference>
<name>A0A1Q3BPT1_CEPFO</name>
<organism evidence="1 2">
    <name type="scientific">Cephalotus follicularis</name>
    <name type="common">Albany pitcher plant</name>
    <dbReference type="NCBI Taxonomy" id="3775"/>
    <lineage>
        <taxon>Eukaryota</taxon>
        <taxon>Viridiplantae</taxon>
        <taxon>Streptophyta</taxon>
        <taxon>Embryophyta</taxon>
        <taxon>Tracheophyta</taxon>
        <taxon>Spermatophyta</taxon>
        <taxon>Magnoliopsida</taxon>
        <taxon>eudicotyledons</taxon>
        <taxon>Gunneridae</taxon>
        <taxon>Pentapetalae</taxon>
        <taxon>rosids</taxon>
        <taxon>fabids</taxon>
        <taxon>Oxalidales</taxon>
        <taxon>Cephalotaceae</taxon>
        <taxon>Cephalotus</taxon>
    </lineage>
</organism>
<evidence type="ECO:0000313" key="2">
    <source>
        <dbReference type="Proteomes" id="UP000187406"/>
    </source>
</evidence>
<reference evidence="2" key="1">
    <citation type="submission" date="2016-04" db="EMBL/GenBank/DDBJ databases">
        <title>Cephalotus genome sequencing.</title>
        <authorList>
            <person name="Fukushima K."/>
            <person name="Hasebe M."/>
            <person name="Fang X."/>
        </authorList>
    </citation>
    <scope>NUCLEOTIDE SEQUENCE [LARGE SCALE GENOMIC DNA]</scope>
    <source>
        <strain evidence="2">cv. St1</strain>
    </source>
</reference>
<dbReference type="InParanoid" id="A0A1Q3BPT1"/>
<keyword evidence="2" id="KW-1185">Reference proteome</keyword>
<dbReference type="PANTHER" id="PTHR35046:SF18">
    <property type="entry name" value="RNA-DIRECTED DNA POLYMERASE"/>
    <property type="match status" value="1"/>
</dbReference>
<evidence type="ECO:0000313" key="1">
    <source>
        <dbReference type="EMBL" id="GAV69898.1"/>
    </source>
</evidence>
<dbReference type="AlphaFoldDB" id="A0A1Q3BPT1"/>
<accession>A0A1Q3BPT1</accession>
<sequence length="149" mass="17107">VDMDASYVLLGRSWQYDVDITYRDRENIYIFTWDAHKITMAPLSDQPKASKVEGRYFLTVDSRESYFVVDAKESQKVHFMVVKALVVDEEMKSVGEIPVKLKPILDEFSELVADDLPDQLPPIKDIQHHIDLVPGTSLLNLPHLSHEPQ</sequence>
<dbReference type="OrthoDB" id="1934635at2759"/>
<proteinExistence type="predicted"/>
<dbReference type="Proteomes" id="UP000187406">
    <property type="component" value="Unassembled WGS sequence"/>
</dbReference>
<gene>
    <name evidence="1" type="ORF">CFOL_v3_13398</name>
</gene>
<feature type="non-terminal residue" evidence="1">
    <location>
        <position position="1"/>
    </location>
</feature>
<dbReference type="PANTHER" id="PTHR35046">
    <property type="entry name" value="ZINC KNUCKLE (CCHC-TYPE) FAMILY PROTEIN"/>
    <property type="match status" value="1"/>
</dbReference>
<protein>
    <recommendedName>
        <fullName evidence="3">RVP_2 domain-containing protein</fullName>
    </recommendedName>
</protein>
<comment type="caution">
    <text evidence="1">The sequence shown here is derived from an EMBL/GenBank/DDBJ whole genome shotgun (WGS) entry which is preliminary data.</text>
</comment>
<evidence type="ECO:0008006" key="3">
    <source>
        <dbReference type="Google" id="ProtNLM"/>
    </source>
</evidence>